<accession>A0A0F9I540</accession>
<feature type="compositionally biased region" description="Basic and acidic residues" evidence="1">
    <location>
        <begin position="149"/>
        <end position="161"/>
    </location>
</feature>
<reference evidence="2" key="1">
    <citation type="journal article" date="2015" name="Nature">
        <title>Complex archaea that bridge the gap between prokaryotes and eukaryotes.</title>
        <authorList>
            <person name="Spang A."/>
            <person name="Saw J.H."/>
            <person name="Jorgensen S.L."/>
            <person name="Zaremba-Niedzwiedzka K."/>
            <person name="Martijn J."/>
            <person name="Lind A.E."/>
            <person name="van Eijk R."/>
            <person name="Schleper C."/>
            <person name="Guy L."/>
            <person name="Ettema T.J."/>
        </authorList>
    </citation>
    <scope>NUCLEOTIDE SEQUENCE</scope>
</reference>
<dbReference type="AlphaFoldDB" id="A0A0F9I540"/>
<proteinExistence type="predicted"/>
<name>A0A0F9I540_9ZZZZ</name>
<evidence type="ECO:0000256" key="1">
    <source>
        <dbReference type="SAM" id="MobiDB-lite"/>
    </source>
</evidence>
<protein>
    <submittedName>
        <fullName evidence="2">Uncharacterized protein</fullName>
    </submittedName>
</protein>
<gene>
    <name evidence="2" type="ORF">LCGC14_1919810</name>
</gene>
<comment type="caution">
    <text evidence="2">The sequence shown here is derived from an EMBL/GenBank/DDBJ whole genome shotgun (WGS) entry which is preliminary data.</text>
</comment>
<feature type="non-terminal residue" evidence="2">
    <location>
        <position position="1"/>
    </location>
</feature>
<organism evidence="2">
    <name type="scientific">marine sediment metagenome</name>
    <dbReference type="NCBI Taxonomy" id="412755"/>
    <lineage>
        <taxon>unclassified sequences</taxon>
        <taxon>metagenomes</taxon>
        <taxon>ecological metagenomes</taxon>
    </lineage>
</organism>
<evidence type="ECO:0000313" key="2">
    <source>
        <dbReference type="EMBL" id="KKL88925.1"/>
    </source>
</evidence>
<feature type="region of interest" description="Disordered" evidence="1">
    <location>
        <begin position="132"/>
        <end position="167"/>
    </location>
</feature>
<sequence length="167" mass="18363">IAIGDHMAGPHLTIETSDGPTLVTALEGQMHFDLKLPKLGQGFRLLGGRKCAFDRNVVGYTRWERGGHEYSLYQFCPKDFGLPSDFPRRAVVPDHGGKDGACDALVWTENGCAYVLVAERDAFVPSLASAPRADQNRETLQTTSASVTVHDRHDRPHHDTMAPKPRA</sequence>
<dbReference type="EMBL" id="LAZR01020425">
    <property type="protein sequence ID" value="KKL88925.1"/>
    <property type="molecule type" value="Genomic_DNA"/>
</dbReference>
<feature type="compositionally biased region" description="Polar residues" evidence="1">
    <location>
        <begin position="138"/>
        <end position="147"/>
    </location>
</feature>